<dbReference type="CDD" id="cd14688">
    <property type="entry name" value="bZIP_YAP"/>
    <property type="match status" value="1"/>
</dbReference>
<feature type="region of interest" description="Disordered" evidence="1">
    <location>
        <begin position="120"/>
        <end position="220"/>
    </location>
</feature>
<feature type="compositionally biased region" description="Polar residues" evidence="1">
    <location>
        <begin position="468"/>
        <end position="482"/>
    </location>
</feature>
<dbReference type="PANTHER" id="PTHR40618">
    <property type="entry name" value="B-ZIP TRANSCRIPTION FACTOR (EUROFUNG)-RELATED"/>
    <property type="match status" value="1"/>
</dbReference>
<dbReference type="Proteomes" id="UP000230605">
    <property type="component" value="Chromosome 4"/>
</dbReference>
<dbReference type="OrthoDB" id="3555317at2759"/>
<dbReference type="EMBL" id="CP134187">
    <property type="protein sequence ID" value="WPB01295.1"/>
    <property type="molecule type" value="Genomic_DNA"/>
</dbReference>
<sequence length="614" mass="67863">MENRPRGRPRQRSPPGSTPSAKIQKSGPSNSTNVASTKRDDSAAERRRAQVRVAQRAYRQKQESTLQNLRRREAELTETMKLMKKSFTDHRDRLIRSNLPDDQLQDVQETALKIESFMDLIRDPGQSSSQKAVGRKGQRKTAKPAADESTLEPKHWDAHPSSWGGPLSIHGHSPTRDHVPGLESASTSTPAASKDPVQSDQHESNVHRKTLIQQPRPPRTYSFAETTFARRLHRATAEQAYKLLHEFDKRPTTYKRSFRLSLMSRDRETLIKMTREMLARGPREPLDQETALIHVGGAGTHYPKRDASGRLLPKPQTWHVGIVGPHRLALLEDAVKGKITVNMTVDIAGLEGEWFDPYDVEGYLAEKGIYIDPLASFAVAEIAVPSVVPRDMSGPGFSSSGAGQSSANVATLPFLHQLSLPRLFGEEEQRQDSTGASIDATSGQASTLPTVGFSDAASGSWMNLIPSSQANTTQTAAESQTRAPEKATTGGKTTDFPTVGFSDAASGSWVNFMPSTRTTTEQTPITSRPRASHETSTPGRLPSLQDYLQATTDASAWDNNETMHEHSRQTKRIMIDVSKFIHFLMVFSVCLCRTPGFNRFDVDRALELSSVDAY</sequence>
<dbReference type="Proteomes" id="UP001302367">
    <property type="component" value="Chromosome 4"/>
</dbReference>
<feature type="compositionally biased region" description="Basic residues" evidence="1">
    <location>
        <begin position="133"/>
        <end position="142"/>
    </location>
</feature>
<dbReference type="Gene3D" id="1.20.5.170">
    <property type="match status" value="1"/>
</dbReference>
<dbReference type="PANTHER" id="PTHR40618:SF1">
    <property type="entry name" value="B-ZIP TRANSCRIPTION FACTOR (EUROFUNG)"/>
    <property type="match status" value="1"/>
</dbReference>
<feature type="compositionally biased region" description="Polar residues" evidence="1">
    <location>
        <begin position="513"/>
        <end position="526"/>
    </location>
</feature>
<feature type="compositionally biased region" description="Basic and acidic residues" evidence="1">
    <location>
        <begin position="37"/>
        <end position="48"/>
    </location>
</feature>
<reference evidence="2 4" key="1">
    <citation type="submission" date="2015-10" db="EMBL/GenBank/DDBJ databases">
        <title>The cercosporin biosynthetic gene cluster was horizontally transferred to several fungal lineages and shown to be expanded in Cercospora beticola based on microsynteny with recipient genomes.</title>
        <authorList>
            <person name="De Jonge R."/>
            <person name="Ebert M.K."/>
            <person name="Suttle J.C."/>
            <person name="Jurick Ii W.M."/>
            <person name="Secor G.A."/>
            <person name="Thomma B.P."/>
            <person name="Van De Peer Y."/>
            <person name="Bolton M.D."/>
        </authorList>
    </citation>
    <scope>NUCLEOTIDE SEQUENCE [LARGE SCALE GENOMIC DNA]</scope>
    <source>
        <strain evidence="2 4">09-40</strain>
    </source>
</reference>
<feature type="compositionally biased region" description="Basic residues" evidence="1">
    <location>
        <begin position="1"/>
        <end position="11"/>
    </location>
</feature>
<dbReference type="EMBL" id="LKMD01000105">
    <property type="protein sequence ID" value="PIA93309.1"/>
    <property type="molecule type" value="Genomic_DNA"/>
</dbReference>
<feature type="region of interest" description="Disordered" evidence="1">
    <location>
        <begin position="468"/>
        <end position="498"/>
    </location>
</feature>
<evidence type="ECO:0000256" key="1">
    <source>
        <dbReference type="SAM" id="MobiDB-lite"/>
    </source>
</evidence>
<gene>
    <name evidence="2" type="ORF">CB0940_04082</name>
    <name evidence="3" type="ORF">RHO25_005919</name>
</gene>
<dbReference type="AlphaFoldDB" id="A0A2G5HL85"/>
<evidence type="ECO:0008006" key="6">
    <source>
        <dbReference type="Google" id="ProtNLM"/>
    </source>
</evidence>
<feature type="region of interest" description="Disordered" evidence="1">
    <location>
        <begin position="1"/>
        <end position="71"/>
    </location>
</feature>
<keyword evidence="5" id="KW-1185">Reference proteome</keyword>
<evidence type="ECO:0000313" key="4">
    <source>
        <dbReference type="Proteomes" id="UP000230605"/>
    </source>
</evidence>
<protein>
    <recommendedName>
        <fullName evidence="6">BZIP domain-containing protein</fullName>
    </recommendedName>
</protein>
<reference evidence="3 5" key="2">
    <citation type="submission" date="2023-09" db="EMBL/GenBank/DDBJ databases">
        <title>Complete-Gapless Cercospora beticola genome.</title>
        <authorList>
            <person name="Wyatt N.A."/>
            <person name="Spanner R.E."/>
            <person name="Bolton M.D."/>
        </authorList>
    </citation>
    <scope>NUCLEOTIDE SEQUENCE [LARGE SCALE GENOMIC DNA]</scope>
    <source>
        <strain evidence="3">Cb09-40</strain>
    </source>
</reference>
<feature type="region of interest" description="Disordered" evidence="1">
    <location>
        <begin position="426"/>
        <end position="451"/>
    </location>
</feature>
<feature type="compositionally biased region" description="Polar residues" evidence="1">
    <location>
        <begin position="21"/>
        <end position="36"/>
    </location>
</feature>
<organism evidence="2 4">
    <name type="scientific">Cercospora beticola</name>
    <name type="common">Sugarbeet leaf spot fungus</name>
    <dbReference type="NCBI Taxonomy" id="122368"/>
    <lineage>
        <taxon>Eukaryota</taxon>
        <taxon>Fungi</taxon>
        <taxon>Dikarya</taxon>
        <taxon>Ascomycota</taxon>
        <taxon>Pezizomycotina</taxon>
        <taxon>Dothideomycetes</taxon>
        <taxon>Dothideomycetidae</taxon>
        <taxon>Mycosphaerellales</taxon>
        <taxon>Mycosphaerellaceae</taxon>
        <taxon>Cercospora</taxon>
    </lineage>
</organism>
<evidence type="ECO:0000313" key="5">
    <source>
        <dbReference type="Proteomes" id="UP001302367"/>
    </source>
</evidence>
<dbReference type="InterPro" id="IPR046347">
    <property type="entry name" value="bZIP_sf"/>
</dbReference>
<evidence type="ECO:0000313" key="3">
    <source>
        <dbReference type="EMBL" id="WPB01295.1"/>
    </source>
</evidence>
<name>A0A2G5HL85_CERBT</name>
<feature type="region of interest" description="Disordered" evidence="1">
    <location>
        <begin position="511"/>
        <end position="542"/>
    </location>
</feature>
<feature type="compositionally biased region" description="Polar residues" evidence="1">
    <location>
        <begin position="432"/>
        <end position="449"/>
    </location>
</feature>
<dbReference type="GO" id="GO:0003700">
    <property type="term" value="F:DNA-binding transcription factor activity"/>
    <property type="evidence" value="ECO:0007669"/>
    <property type="project" value="InterPro"/>
</dbReference>
<evidence type="ECO:0000313" key="2">
    <source>
        <dbReference type="EMBL" id="PIA93309.1"/>
    </source>
</evidence>
<accession>A0A2G5HL85</accession>
<dbReference type="SUPFAM" id="SSF57959">
    <property type="entry name" value="Leucine zipper domain"/>
    <property type="match status" value="1"/>
</dbReference>
<feature type="compositionally biased region" description="Polar residues" evidence="1">
    <location>
        <begin position="184"/>
        <end position="199"/>
    </location>
</feature>
<proteinExistence type="predicted"/>